<proteinExistence type="predicted"/>
<reference evidence="2 3" key="1">
    <citation type="submission" date="2024-08" db="EMBL/GenBank/DDBJ databases">
        <title>The draft genome of Apodemus speciosus.</title>
        <authorList>
            <person name="Nabeshima K."/>
            <person name="Suzuki S."/>
            <person name="Onuma M."/>
        </authorList>
    </citation>
    <scope>NUCLEOTIDE SEQUENCE [LARGE SCALE GENOMIC DNA]</scope>
    <source>
        <strain evidence="2">IB14-021</strain>
    </source>
</reference>
<dbReference type="InterPro" id="IPR019446">
    <property type="entry name" value="BMT5-like"/>
</dbReference>
<dbReference type="Gene3D" id="3.40.50.150">
    <property type="entry name" value="Vaccinia Virus protein VP39"/>
    <property type="match status" value="1"/>
</dbReference>
<name>A0ABQ0F4Q3_APOSI</name>
<gene>
    <name evidence="2" type="ORF">APTSU1_000942800</name>
</gene>
<dbReference type="PANTHER" id="PTHR11538:SF26">
    <property type="entry name" value="FERREDOXIN-FOLD ANTICODON-BINDING DOMAIN-CONTAINING PROTEIN 1"/>
    <property type="match status" value="1"/>
</dbReference>
<dbReference type="PANTHER" id="PTHR11538">
    <property type="entry name" value="PHENYLALANYL-TRNA SYNTHETASE"/>
    <property type="match status" value="1"/>
</dbReference>
<protein>
    <submittedName>
        <fullName evidence="2">Ferredoxin-fold anticodon-binding domain-containing protein 1 homolog</fullName>
    </submittedName>
</protein>
<dbReference type="InterPro" id="IPR029063">
    <property type="entry name" value="SAM-dependent_MTases_sf"/>
</dbReference>
<dbReference type="SUPFAM" id="SSF54991">
    <property type="entry name" value="Anticodon-binding domain of PheRS"/>
    <property type="match status" value="1"/>
</dbReference>
<dbReference type="Gene3D" id="3.30.70.380">
    <property type="entry name" value="Ferrodoxin-fold anticodon-binding domain"/>
    <property type="match status" value="1"/>
</dbReference>
<dbReference type="Pfam" id="PF10354">
    <property type="entry name" value="BMT5-like"/>
    <property type="match status" value="1"/>
</dbReference>
<keyword evidence="3" id="KW-1185">Reference proteome</keyword>
<organism evidence="2 3">
    <name type="scientific">Apodemus speciosus</name>
    <name type="common">Large Japanese field mouse</name>
    <dbReference type="NCBI Taxonomy" id="105296"/>
    <lineage>
        <taxon>Eukaryota</taxon>
        <taxon>Metazoa</taxon>
        <taxon>Chordata</taxon>
        <taxon>Craniata</taxon>
        <taxon>Vertebrata</taxon>
        <taxon>Euteleostomi</taxon>
        <taxon>Mammalia</taxon>
        <taxon>Eutheria</taxon>
        <taxon>Euarchontoglires</taxon>
        <taxon>Glires</taxon>
        <taxon>Rodentia</taxon>
        <taxon>Myomorpha</taxon>
        <taxon>Muroidea</taxon>
        <taxon>Muridae</taxon>
        <taxon>Murinae</taxon>
        <taxon>Apodemus</taxon>
    </lineage>
</organism>
<comment type="caution">
    <text evidence="2">The sequence shown here is derived from an EMBL/GenBank/DDBJ whole genome shotgun (WGS) entry which is preliminary data.</text>
</comment>
<dbReference type="InterPro" id="IPR036690">
    <property type="entry name" value="Fdx_antiC-bd_sf"/>
</dbReference>
<dbReference type="PROSITE" id="PS51447">
    <property type="entry name" value="FDX_ACB"/>
    <property type="match status" value="1"/>
</dbReference>
<accession>A0ABQ0F4Q3</accession>
<evidence type="ECO:0000313" key="3">
    <source>
        <dbReference type="Proteomes" id="UP001623349"/>
    </source>
</evidence>
<dbReference type="SMART" id="SM00896">
    <property type="entry name" value="FDX-ACB"/>
    <property type="match status" value="1"/>
</dbReference>
<dbReference type="InterPro" id="IPR005121">
    <property type="entry name" value="Fdx_antiC-bd"/>
</dbReference>
<feature type="domain" description="FDX-ACB" evidence="1">
    <location>
        <begin position="561"/>
        <end position="654"/>
    </location>
</feature>
<evidence type="ECO:0000313" key="2">
    <source>
        <dbReference type="EMBL" id="GAB1294195.1"/>
    </source>
</evidence>
<dbReference type="Proteomes" id="UP001623349">
    <property type="component" value="Unassembled WGS sequence"/>
</dbReference>
<dbReference type="EMBL" id="BAAFST010000009">
    <property type="protein sequence ID" value="GAB1294195.1"/>
    <property type="molecule type" value="Genomic_DNA"/>
</dbReference>
<sequence length="654" mass="73673">MVPRRLLLVGEGNFSFAASLIDSLDPSVSVTATGFQHRADLERDPVAVENLQRLRERGIEVRFGVDCTQLAHALQAEDRDFDRIYFNFPHCGRKAGVAKNRELLAKFFQSCADVLTKEGEVHVALCRGQGGTPADKPQREWHNSWQVVAMAALGGFILSDVCPFSCEAVPGYTCTGYRSQDRPFHIEGALTYVFTQSLPFENSQPRTFRVRLEDRWFYFTEPEALPGKLNRCELGCGYWELDSGPLEKQPVLLTCEPSLQPCRRFLEAPSCHPIRTINEKLIAKLGKTFPLKRLKCPLPLLSWGGPSVLPPATCDLLPTFWICLREDNSSSEFLNGEIPQEMEEIPVSVSECTLPKGPVRDGGKAAEEGICEEVELGLRPSLLVHVEAVIHSPEFLPGSLNVLSGPVFQKCHISPFMMPAFHETLFILGFNKNMKESCLPSLLDHLKDTLGDLLTQTLQEGSSLSTPVGFVLQPNGKDYIIHVKSLNFGPDCTKNLIIGSIVTSKIVEHKHQCFVFVSINLDLLVMLACDISDWRILWTFDNRFLKRFAPGKIEHFKSYSLYPPCYVHDVSFWLDEKKAFDELDFHTVARAVSQDTVVSVQCLDRFQHPETRQVSLCYRLTYQTCDKALTPQLAAAMQSQLRKEIQRQLHVSLR</sequence>
<dbReference type="SUPFAM" id="SSF53335">
    <property type="entry name" value="S-adenosyl-L-methionine-dependent methyltransferases"/>
    <property type="match status" value="1"/>
</dbReference>
<dbReference type="Pfam" id="PF03147">
    <property type="entry name" value="FDX-ACB"/>
    <property type="match status" value="1"/>
</dbReference>
<evidence type="ECO:0000259" key="1">
    <source>
        <dbReference type="PROSITE" id="PS51447"/>
    </source>
</evidence>